<keyword evidence="5" id="KW-1185">Reference proteome</keyword>
<sequence length="284" mass="31152">MSYASSLRPQIRAILEGSDLSTISAKGVRKQIVSSGADEEQVKEHRKAIDAIISEIYDELTAAAPSPTPSSEDIPLTSRPAAGNIKREVKEEKPHSNGSPAETDEEMARRLQLEYDALTGNRASRSAGTSARTKKPKKKTPKRKSAEEVDSDGEPVKKKRAGGGGGAFNKELILSDSLAAFTGEARLSRPQTVKRIWDYVKGNDLQDSSDKRFILCDDKLKSVFHVDKLHMFTMNKLLVPHFRDPDEIVETKGEVKAEYKPAAPSAGVSVPEVISESEEDDEDF</sequence>
<feature type="compositionally biased region" description="Polar residues" evidence="1">
    <location>
        <begin position="121"/>
        <end position="131"/>
    </location>
</feature>
<feature type="domain" description="DEK-C" evidence="3">
    <location>
        <begin position="1"/>
        <end position="58"/>
    </location>
</feature>
<dbReference type="STRING" id="1890683.A0A427Y798"/>
<name>A0A427Y798_9TREE</name>
<organism evidence="4 5">
    <name type="scientific">Saitozyma podzolica</name>
    <dbReference type="NCBI Taxonomy" id="1890683"/>
    <lineage>
        <taxon>Eukaryota</taxon>
        <taxon>Fungi</taxon>
        <taxon>Dikarya</taxon>
        <taxon>Basidiomycota</taxon>
        <taxon>Agaricomycotina</taxon>
        <taxon>Tremellomycetes</taxon>
        <taxon>Tremellales</taxon>
        <taxon>Trimorphomycetaceae</taxon>
        <taxon>Saitozyma</taxon>
    </lineage>
</organism>
<dbReference type="Proteomes" id="UP000279259">
    <property type="component" value="Unassembled WGS sequence"/>
</dbReference>
<feature type="compositionally biased region" description="Basic residues" evidence="1">
    <location>
        <begin position="132"/>
        <end position="143"/>
    </location>
</feature>
<dbReference type="PROSITE" id="PS51998">
    <property type="entry name" value="DEK_C"/>
    <property type="match status" value="1"/>
</dbReference>
<dbReference type="InterPro" id="IPR019835">
    <property type="entry name" value="SWIB_domain"/>
</dbReference>
<dbReference type="Gene3D" id="1.10.245.10">
    <property type="entry name" value="SWIB/MDM2 domain"/>
    <property type="match status" value="1"/>
</dbReference>
<evidence type="ECO:0000256" key="1">
    <source>
        <dbReference type="SAM" id="MobiDB-lite"/>
    </source>
</evidence>
<evidence type="ECO:0000259" key="2">
    <source>
        <dbReference type="PROSITE" id="PS51925"/>
    </source>
</evidence>
<accession>A0A427Y798</accession>
<dbReference type="InterPro" id="IPR036885">
    <property type="entry name" value="SWIB_MDM2_dom_sf"/>
</dbReference>
<dbReference type="OrthoDB" id="10251073at2759"/>
<comment type="caution">
    <text evidence="4">The sequence shown here is derived from an EMBL/GenBank/DDBJ whole genome shotgun (WGS) entry which is preliminary data.</text>
</comment>
<evidence type="ECO:0000313" key="5">
    <source>
        <dbReference type="Proteomes" id="UP000279259"/>
    </source>
</evidence>
<feature type="region of interest" description="Disordered" evidence="1">
    <location>
        <begin position="60"/>
        <end position="166"/>
    </location>
</feature>
<reference evidence="4 5" key="1">
    <citation type="submission" date="2018-11" db="EMBL/GenBank/DDBJ databases">
        <title>Genome sequence of Saitozyma podzolica DSM 27192.</title>
        <authorList>
            <person name="Aliyu H."/>
            <person name="Gorte O."/>
            <person name="Ochsenreither K."/>
        </authorList>
    </citation>
    <scope>NUCLEOTIDE SEQUENCE [LARGE SCALE GENOMIC DNA]</scope>
    <source>
        <strain evidence="4 5">DSM 27192</strain>
    </source>
</reference>
<feature type="region of interest" description="Disordered" evidence="1">
    <location>
        <begin position="260"/>
        <end position="284"/>
    </location>
</feature>
<dbReference type="InterPro" id="IPR003121">
    <property type="entry name" value="SWIB_MDM2_domain"/>
</dbReference>
<dbReference type="SMART" id="SM00151">
    <property type="entry name" value="SWIB"/>
    <property type="match status" value="1"/>
</dbReference>
<evidence type="ECO:0000259" key="3">
    <source>
        <dbReference type="PROSITE" id="PS51998"/>
    </source>
</evidence>
<evidence type="ECO:0000313" key="4">
    <source>
        <dbReference type="EMBL" id="RSH86958.1"/>
    </source>
</evidence>
<dbReference type="Pfam" id="PF08766">
    <property type="entry name" value="DEK_C"/>
    <property type="match status" value="1"/>
</dbReference>
<dbReference type="CDD" id="cd10567">
    <property type="entry name" value="SWIB-MDM2_like"/>
    <property type="match status" value="1"/>
</dbReference>
<dbReference type="PANTHER" id="PTHR13844">
    <property type="entry name" value="SWI/SNF-RELATED MATRIX-ASSOCIATED ACTIN-DEPENDENT REGULATOR OF CHROMATIN SUBFAMILY D"/>
    <property type="match status" value="1"/>
</dbReference>
<feature type="compositionally biased region" description="Acidic residues" evidence="1">
    <location>
        <begin position="275"/>
        <end position="284"/>
    </location>
</feature>
<protein>
    <submittedName>
        <fullName evidence="4">Uncharacterized protein</fullName>
    </submittedName>
</protein>
<dbReference type="SUPFAM" id="SSF47592">
    <property type="entry name" value="SWIB/MDM2 domain"/>
    <property type="match status" value="1"/>
</dbReference>
<dbReference type="InterPro" id="IPR014876">
    <property type="entry name" value="DEK_C"/>
</dbReference>
<dbReference type="EMBL" id="RSCD01000018">
    <property type="protein sequence ID" value="RSH86958.1"/>
    <property type="molecule type" value="Genomic_DNA"/>
</dbReference>
<dbReference type="Pfam" id="PF02201">
    <property type="entry name" value="SWIB"/>
    <property type="match status" value="1"/>
</dbReference>
<dbReference type="PROSITE" id="PS51925">
    <property type="entry name" value="SWIB_MDM2"/>
    <property type="match status" value="1"/>
</dbReference>
<feature type="domain" description="DM2" evidence="2">
    <location>
        <begin position="167"/>
        <end position="244"/>
    </location>
</feature>
<proteinExistence type="predicted"/>
<feature type="compositionally biased region" description="Basic and acidic residues" evidence="1">
    <location>
        <begin position="85"/>
        <end position="95"/>
    </location>
</feature>
<gene>
    <name evidence="4" type="ORF">EHS25_003445</name>
</gene>
<dbReference type="AlphaFoldDB" id="A0A427Y798"/>